<dbReference type="Pfam" id="PF01844">
    <property type="entry name" value="HNH"/>
    <property type="match status" value="1"/>
</dbReference>
<dbReference type="Gene3D" id="1.10.30.50">
    <property type="match status" value="1"/>
</dbReference>
<dbReference type="InterPro" id="IPR002711">
    <property type="entry name" value="HNH"/>
</dbReference>
<evidence type="ECO:0000313" key="3">
    <source>
        <dbReference type="Proteomes" id="UP000193558"/>
    </source>
</evidence>
<protein>
    <submittedName>
        <fullName evidence="2">HNH endonuclease</fullName>
    </submittedName>
</protein>
<comment type="caution">
    <text evidence="2">The sequence shown here is derived from an EMBL/GenBank/DDBJ whole genome shotgun (WGS) entry which is preliminary data.</text>
</comment>
<dbReference type="AlphaFoldDB" id="A0A1X1CT91"/>
<evidence type="ECO:0000259" key="1">
    <source>
        <dbReference type="Pfam" id="PF01844"/>
    </source>
</evidence>
<dbReference type="GO" id="GO:0008270">
    <property type="term" value="F:zinc ion binding"/>
    <property type="evidence" value="ECO:0007669"/>
    <property type="project" value="InterPro"/>
</dbReference>
<name>A0A1X1CT91_9GAMM</name>
<dbReference type="GO" id="GO:0003676">
    <property type="term" value="F:nucleic acid binding"/>
    <property type="evidence" value="ECO:0007669"/>
    <property type="project" value="InterPro"/>
</dbReference>
<gene>
    <name evidence="2" type="ORF">HA51_19010</name>
</gene>
<proteinExistence type="predicted"/>
<accession>A0A1X1CT91</accession>
<reference evidence="2 3" key="1">
    <citation type="journal article" date="2017" name="Antonie Van Leeuwenhoek">
        <title>Phylogenomic resolution of the bacterial genus Pantoea and its relationship with Erwinia and Tatumella.</title>
        <authorList>
            <person name="Palmer M."/>
            <person name="Steenkamp E.T."/>
            <person name="Coetzee M.P."/>
            <person name="Chan W.Y."/>
            <person name="van Zyl E."/>
            <person name="De Maayer P."/>
            <person name="Coutinho T.A."/>
            <person name="Blom J."/>
            <person name="Smits T.H."/>
            <person name="Duffy B."/>
            <person name="Venter S.N."/>
        </authorList>
    </citation>
    <scope>NUCLEOTIDE SEQUENCE [LARGE SCALE GENOMIC DNA]</scope>
    <source>
        <strain evidence="2 3">LMG 26275</strain>
    </source>
</reference>
<dbReference type="RefSeq" id="WP_084936197.1">
    <property type="nucleotide sequence ID" value="NZ_MLFR01000023.1"/>
</dbReference>
<dbReference type="EMBL" id="MLFR01000023">
    <property type="protein sequence ID" value="ORM67544.1"/>
    <property type="molecule type" value="Genomic_DNA"/>
</dbReference>
<keyword evidence="2" id="KW-0255">Endonuclease</keyword>
<sequence length="241" mass="28187">MFLKKQHLMESIGAECNNWRNNWSYVQHQKKMVIFGAWDYQTDNDKALILHKDWQTKDGRKQPGYTEAIKHIEFLKQGYELYTFSQENISGDDENPKVGTIGQDVERRVLKFIDGGWYAYKDDYLYLPDEIEYSELKYHEGSRKLIQVNAYERNRDAREKCIKIHGAICKACGFDFERTYGEHGKGFIHVHHIVPISLIGKRYVVNPETDLIPLCPNCHAMVHRYKDNELGLDALKALILS</sequence>
<dbReference type="OrthoDB" id="9802640at2"/>
<feature type="domain" description="HNH" evidence="1">
    <location>
        <begin position="169"/>
        <end position="224"/>
    </location>
</feature>
<dbReference type="InterPro" id="IPR003615">
    <property type="entry name" value="HNH_nuc"/>
</dbReference>
<organism evidence="2 3">
    <name type="scientific">Pantoea rwandensis</name>
    <dbReference type="NCBI Taxonomy" id="1076550"/>
    <lineage>
        <taxon>Bacteria</taxon>
        <taxon>Pseudomonadati</taxon>
        <taxon>Pseudomonadota</taxon>
        <taxon>Gammaproteobacteria</taxon>
        <taxon>Enterobacterales</taxon>
        <taxon>Erwiniaceae</taxon>
        <taxon>Pantoea</taxon>
    </lineage>
</organism>
<dbReference type="GO" id="GO:0004519">
    <property type="term" value="F:endonuclease activity"/>
    <property type="evidence" value="ECO:0007669"/>
    <property type="project" value="UniProtKB-KW"/>
</dbReference>
<dbReference type="Proteomes" id="UP000193558">
    <property type="component" value="Unassembled WGS sequence"/>
</dbReference>
<keyword evidence="2" id="KW-0540">Nuclease</keyword>
<evidence type="ECO:0000313" key="2">
    <source>
        <dbReference type="EMBL" id="ORM67544.1"/>
    </source>
</evidence>
<keyword evidence="2" id="KW-0378">Hydrolase</keyword>
<dbReference type="CDD" id="cd00085">
    <property type="entry name" value="HNHc"/>
    <property type="match status" value="1"/>
</dbReference>